<dbReference type="AlphaFoldDB" id="A0A1F6CL18"/>
<keyword evidence="1" id="KW-0812">Transmembrane</keyword>
<feature type="transmembrane region" description="Helical" evidence="1">
    <location>
        <begin position="221"/>
        <end position="239"/>
    </location>
</feature>
<feature type="chain" id="PRO_5009523476" description="CARDB domain-containing protein" evidence="2">
    <location>
        <begin position="23"/>
        <end position="247"/>
    </location>
</feature>
<keyword evidence="1" id="KW-1133">Transmembrane helix</keyword>
<organism evidence="3 4">
    <name type="scientific">Candidatus Kaiserbacteria bacterium RIFCSPHIGHO2_01_FULL_54_36</name>
    <dbReference type="NCBI Taxonomy" id="1798482"/>
    <lineage>
        <taxon>Bacteria</taxon>
        <taxon>Candidatus Kaiseribacteriota</taxon>
    </lineage>
</organism>
<keyword evidence="2" id="KW-0732">Signal</keyword>
<evidence type="ECO:0008006" key="5">
    <source>
        <dbReference type="Google" id="ProtNLM"/>
    </source>
</evidence>
<protein>
    <recommendedName>
        <fullName evidence="5">CARDB domain-containing protein</fullName>
    </recommendedName>
</protein>
<accession>A0A1F6CL18</accession>
<evidence type="ECO:0000313" key="4">
    <source>
        <dbReference type="Proteomes" id="UP000178370"/>
    </source>
</evidence>
<gene>
    <name evidence="3" type="ORF">A2763_00335</name>
</gene>
<dbReference type="Proteomes" id="UP000178370">
    <property type="component" value="Unassembled WGS sequence"/>
</dbReference>
<comment type="caution">
    <text evidence="3">The sequence shown here is derived from an EMBL/GenBank/DDBJ whole genome shotgun (WGS) entry which is preliminary data.</text>
</comment>
<feature type="signal peptide" evidence="2">
    <location>
        <begin position="1"/>
        <end position="22"/>
    </location>
</feature>
<evidence type="ECO:0000256" key="1">
    <source>
        <dbReference type="SAM" id="Phobius"/>
    </source>
</evidence>
<keyword evidence="1" id="KW-0472">Membrane</keyword>
<evidence type="ECO:0000313" key="3">
    <source>
        <dbReference type="EMBL" id="OGG49954.1"/>
    </source>
</evidence>
<name>A0A1F6CL18_9BACT</name>
<evidence type="ECO:0000256" key="2">
    <source>
        <dbReference type="SAM" id="SignalP"/>
    </source>
</evidence>
<reference evidence="3 4" key="1">
    <citation type="journal article" date="2016" name="Nat. Commun.">
        <title>Thousands of microbial genomes shed light on interconnected biogeochemical processes in an aquifer system.</title>
        <authorList>
            <person name="Anantharaman K."/>
            <person name="Brown C.T."/>
            <person name="Hug L.A."/>
            <person name="Sharon I."/>
            <person name="Castelle C.J."/>
            <person name="Probst A.J."/>
            <person name="Thomas B.C."/>
            <person name="Singh A."/>
            <person name="Wilkins M.J."/>
            <person name="Karaoz U."/>
            <person name="Brodie E.L."/>
            <person name="Williams K.H."/>
            <person name="Hubbard S.S."/>
            <person name="Banfield J.F."/>
        </authorList>
    </citation>
    <scope>NUCLEOTIDE SEQUENCE [LARGE SCALE GENOMIC DNA]</scope>
</reference>
<proteinExistence type="predicted"/>
<dbReference type="EMBL" id="MFKV01000023">
    <property type="protein sequence ID" value="OGG49954.1"/>
    <property type="molecule type" value="Genomic_DNA"/>
</dbReference>
<sequence length="247" mass="26547">MRKVFALVAFLCALPACTNAQAGFPERSLWLSHTAPSAGQEIRISTVLYNGTDAVVDGTLTFYVDGAKFTSLEVSLPAQSSSIMSAPWVARSGSHSFFARFGTQETTVISITVPEPPPPTALQENLNKATAVATQFASSSAPVVQSLAQAVFEQTESWRNAGAESLERYIESSRTPRIAGISGSAPITGFEAAASPASNGMLHSIAQTAAAAAHFLFRSIYLFYIFFAVILFSLLTWAYRRLRRPGR</sequence>